<protein>
    <recommendedName>
        <fullName evidence="2">CCHC-type domain-containing protein</fullName>
    </recommendedName>
</protein>
<dbReference type="GO" id="GO:0008270">
    <property type="term" value="F:zinc ion binding"/>
    <property type="evidence" value="ECO:0007669"/>
    <property type="project" value="UniProtKB-KW"/>
</dbReference>
<dbReference type="EMBL" id="BKCJ010010019">
    <property type="protein sequence ID" value="GEU89705.1"/>
    <property type="molecule type" value="Genomic_DNA"/>
</dbReference>
<dbReference type="Pfam" id="PF25597">
    <property type="entry name" value="SH3_retrovirus"/>
    <property type="match status" value="1"/>
</dbReference>
<organism evidence="3">
    <name type="scientific">Tanacetum cinerariifolium</name>
    <name type="common">Dalmatian daisy</name>
    <name type="synonym">Chrysanthemum cinerariifolium</name>
    <dbReference type="NCBI Taxonomy" id="118510"/>
    <lineage>
        <taxon>Eukaryota</taxon>
        <taxon>Viridiplantae</taxon>
        <taxon>Streptophyta</taxon>
        <taxon>Embryophyta</taxon>
        <taxon>Tracheophyta</taxon>
        <taxon>Spermatophyta</taxon>
        <taxon>Magnoliopsida</taxon>
        <taxon>eudicotyledons</taxon>
        <taxon>Gunneridae</taxon>
        <taxon>Pentapetalae</taxon>
        <taxon>asterids</taxon>
        <taxon>campanulids</taxon>
        <taxon>Asterales</taxon>
        <taxon>Asteraceae</taxon>
        <taxon>Asteroideae</taxon>
        <taxon>Anthemideae</taxon>
        <taxon>Anthemidinae</taxon>
        <taxon>Tanacetum</taxon>
    </lineage>
</organism>
<dbReference type="PANTHER" id="PTHR11439">
    <property type="entry name" value="GAG-POL-RELATED RETROTRANSPOSON"/>
    <property type="match status" value="1"/>
</dbReference>
<dbReference type="SMART" id="SM00343">
    <property type="entry name" value="ZnF_C2HC"/>
    <property type="match status" value="1"/>
</dbReference>
<evidence type="ECO:0000313" key="3">
    <source>
        <dbReference type="EMBL" id="GEU89705.1"/>
    </source>
</evidence>
<keyword evidence="1" id="KW-0863">Zinc-finger</keyword>
<name>A0A6L2NYF2_TANCI</name>
<dbReference type="InterPro" id="IPR013103">
    <property type="entry name" value="RVT_2"/>
</dbReference>
<dbReference type="Pfam" id="PF00098">
    <property type="entry name" value="zf-CCHC"/>
    <property type="match status" value="1"/>
</dbReference>
<proteinExistence type="predicted"/>
<dbReference type="PANTHER" id="PTHR11439:SF509">
    <property type="entry name" value="RNA-DIRECTED DNA POLYMERASE"/>
    <property type="match status" value="1"/>
</dbReference>
<comment type="caution">
    <text evidence="3">The sequence shown here is derived from an EMBL/GenBank/DDBJ whole genome shotgun (WGS) entry which is preliminary data.</text>
</comment>
<accession>A0A6L2NYF2</accession>
<dbReference type="PROSITE" id="PS50158">
    <property type="entry name" value="ZF_CCHC"/>
    <property type="match status" value="1"/>
</dbReference>
<evidence type="ECO:0000259" key="2">
    <source>
        <dbReference type="PROSITE" id="PS50158"/>
    </source>
</evidence>
<dbReference type="AlphaFoldDB" id="A0A6L2NYF2"/>
<dbReference type="InterPro" id="IPR043502">
    <property type="entry name" value="DNA/RNA_pol_sf"/>
</dbReference>
<evidence type="ECO:0000256" key="1">
    <source>
        <dbReference type="PROSITE-ProRule" id="PRU00047"/>
    </source>
</evidence>
<dbReference type="InterPro" id="IPR057670">
    <property type="entry name" value="SH3_retrovirus"/>
</dbReference>
<dbReference type="Pfam" id="PF07727">
    <property type="entry name" value="RVT_2"/>
    <property type="match status" value="1"/>
</dbReference>
<gene>
    <name evidence="3" type="ORF">Tci_061683</name>
</gene>
<dbReference type="Gene3D" id="4.10.60.10">
    <property type="entry name" value="Zinc finger, CCHC-type"/>
    <property type="match status" value="1"/>
</dbReference>
<dbReference type="InterPro" id="IPR036875">
    <property type="entry name" value="Znf_CCHC_sf"/>
</dbReference>
<reference evidence="3" key="1">
    <citation type="journal article" date="2019" name="Sci. Rep.">
        <title>Draft genome of Tanacetum cinerariifolium, the natural source of mosquito coil.</title>
        <authorList>
            <person name="Yamashiro T."/>
            <person name="Shiraishi A."/>
            <person name="Satake H."/>
            <person name="Nakayama K."/>
        </authorList>
    </citation>
    <scope>NUCLEOTIDE SEQUENCE</scope>
</reference>
<feature type="domain" description="CCHC-type" evidence="2">
    <location>
        <begin position="202"/>
        <end position="218"/>
    </location>
</feature>
<keyword evidence="1" id="KW-0479">Metal-binding</keyword>
<dbReference type="SUPFAM" id="SSF56672">
    <property type="entry name" value="DNA/RNA polymerases"/>
    <property type="match status" value="1"/>
</dbReference>
<dbReference type="SUPFAM" id="SSF57756">
    <property type="entry name" value="Retrovirus zinc finger-like domains"/>
    <property type="match status" value="1"/>
</dbReference>
<dbReference type="InterPro" id="IPR001878">
    <property type="entry name" value="Znf_CCHC"/>
</dbReference>
<dbReference type="GO" id="GO:0003676">
    <property type="term" value="F:nucleic acid binding"/>
    <property type="evidence" value="ECO:0007669"/>
    <property type="project" value="InterPro"/>
</dbReference>
<dbReference type="CDD" id="cd09272">
    <property type="entry name" value="RNase_HI_RT_Ty1"/>
    <property type="match status" value="1"/>
</dbReference>
<keyword evidence="1" id="KW-0862">Zinc</keyword>
<sequence>MALPDNNQLKFNIQKDAKSLMEAIKRGLEEDINLKFLRSLPSEWKTHTLIWTNKADLEKQSFDDLLNNLKIYEAEVKGSSPCSQNTQNIAFMSLNNTNSLNESLTAALSISAASSKATVSTLLNVDSLSDAVIYSLFPSQSNSPQLDNEDLKQINPDDLEEIDLKWQMAMLTMRARRFPKRTGRNLGVNGTYTIGFDMSKVKCYNCHRRGHFARECRSLRDNRNKETTRKTVPVESKVSDKASLAFDSQVFNSQVFDCKEFHCHESDNRVTKNPEDDSESVANVFNVESNTNKPSKDMFKTHRPTAPIIEDWISDFENETKIESVPKQREPSFVTSTEHVKSSKESVKKVEHPKQAVKLRTNNQKSREFKEIDGGYVAFGGNPKGDSLLPIPFWVEVVNTACYVQNRVLVTKPHNKIPYELLLGRSPSIGFIRPFGCPVTILNTLDPLGKFDGKADEGFLVGYSVNCKAFRVCNSRTMVVQETLHINFLENKPNVAGIGPKWLFDIETLTMFMSYQPIVTGNQPNYNAGIQEILDACKVRKEIVSAQQYVVLPLWSVGSQDPHNTDADVADAAFVVKRMRMMSITNSFNTASPSVTAVSPNIRIAKKSTFVDPSKYHADPDMPELEDIVYSDDEEDVGAEANLSNLETNIPVSPILITRIHKDHPINQIIADLNSASQTRSMTRMVKEQGGLHQINDEDLHLYVWLFSFSRETQENLPKGKRDIGSKWVFRNTKDERRIVIRNKARLVGQGHTQEDGIDYDEVFTPVARIEAIRLFLAYASFMGFMVYQMDVKSAFLYGTIKEEVYVCQPSAFEDPDYPDNIYKVVKVLYELHQAPRAWYETLANYLLENVFQRGKIDQTLFIKKQKRDILLVQVYVDVIIFRSTNKELCKAFEKLMKDKFQMSSIGELTFFLGLQVAYSDSDYARASLDRKSTIGGCHFLGYRLISWQCKKQTIVATSSTEAEYVAAASCYLDLMLLSTSRKISQVIKTAGEELLLPRQVDAVG</sequence>